<keyword evidence="2 4" id="KW-0862">Zinc</keyword>
<dbReference type="InterPro" id="IPR002328">
    <property type="entry name" value="ADH_Zn_CS"/>
</dbReference>
<dbReference type="PANTHER" id="PTHR43401:SF2">
    <property type="entry name" value="L-THREONINE 3-DEHYDROGENASE"/>
    <property type="match status" value="1"/>
</dbReference>
<name>A0A1R4B579_9VIBR</name>
<dbReference type="AlphaFoldDB" id="A0A1R4B579"/>
<sequence>MKSVTIEKPNALVLNEIPELSPMDGEVRIKVSKASICGSDVGIWHGKNPFAKYPRVIGHEFYGVIDNVGEGVDPARIGERVVVDPVVACGQCYPCSVGKPNVCESLQVIGVHRDGGFSEHACVPSGNAYQLPESIADEYASMVEPFTIAANICAYLKPTEQDIALVYGAGPMGLTAVQALKHVYKVKEVIVAERLPERLQRALDNGADRVIDNSQASTQSLLGETKPTIIIDGACHPAIFAEAASLASPAARIGLLGFSNSASEITQQALTSKEISVFTSRLNSRRFPTVLDWFDKGLVAPEKIITHHFDLADIEQAMTLFEHDAKACCKVIIDINKNNS</sequence>
<organism evidence="7 8">
    <name type="scientific">Vibrio palustris</name>
    <dbReference type="NCBI Taxonomy" id="1918946"/>
    <lineage>
        <taxon>Bacteria</taxon>
        <taxon>Pseudomonadati</taxon>
        <taxon>Pseudomonadota</taxon>
        <taxon>Gammaproteobacteria</taxon>
        <taxon>Vibrionales</taxon>
        <taxon>Vibrionaceae</taxon>
        <taxon>Vibrio</taxon>
    </lineage>
</organism>
<dbReference type="Pfam" id="PF08240">
    <property type="entry name" value="ADH_N"/>
    <property type="match status" value="1"/>
</dbReference>
<dbReference type="Proteomes" id="UP000189475">
    <property type="component" value="Unassembled WGS sequence"/>
</dbReference>
<evidence type="ECO:0000259" key="5">
    <source>
        <dbReference type="Pfam" id="PF00107"/>
    </source>
</evidence>
<comment type="similarity">
    <text evidence="4">Belongs to the zinc-containing alcohol dehydrogenase family.</text>
</comment>
<accession>A0A1R4B579</accession>
<keyword evidence="1 4" id="KW-0479">Metal-binding</keyword>
<feature type="domain" description="Alcohol dehydrogenase-like N-terminal" evidence="6">
    <location>
        <begin position="24"/>
        <end position="133"/>
    </location>
</feature>
<dbReference type="STRING" id="1918946.VPAL9027_02036"/>
<dbReference type="NCBIfam" id="NF007489">
    <property type="entry name" value="PRK10083.1"/>
    <property type="match status" value="1"/>
</dbReference>
<feature type="domain" description="Alcohol dehydrogenase-like C-terminal" evidence="5">
    <location>
        <begin position="171"/>
        <end position="295"/>
    </location>
</feature>
<keyword evidence="3 7" id="KW-0560">Oxidoreductase</keyword>
<dbReference type="InterPro" id="IPR050129">
    <property type="entry name" value="Zn_alcohol_dh"/>
</dbReference>
<dbReference type="PANTHER" id="PTHR43401">
    <property type="entry name" value="L-THREONINE 3-DEHYDROGENASE"/>
    <property type="match status" value="1"/>
</dbReference>
<evidence type="ECO:0000259" key="6">
    <source>
        <dbReference type="Pfam" id="PF08240"/>
    </source>
</evidence>
<dbReference type="SUPFAM" id="SSF51735">
    <property type="entry name" value="NAD(P)-binding Rossmann-fold domains"/>
    <property type="match status" value="1"/>
</dbReference>
<keyword evidence="8" id="KW-1185">Reference proteome</keyword>
<dbReference type="PROSITE" id="PS00059">
    <property type="entry name" value="ADH_ZINC"/>
    <property type="match status" value="1"/>
</dbReference>
<dbReference type="RefSeq" id="WP_077314454.1">
    <property type="nucleotide sequence ID" value="NZ_AP024888.1"/>
</dbReference>
<dbReference type="CDD" id="cd08261">
    <property type="entry name" value="Zn_ADH7"/>
    <property type="match status" value="1"/>
</dbReference>
<dbReference type="Gene3D" id="3.40.50.720">
    <property type="entry name" value="NAD(P)-binding Rossmann-like Domain"/>
    <property type="match status" value="1"/>
</dbReference>
<proteinExistence type="inferred from homology"/>
<dbReference type="EMBL" id="FUFT01000005">
    <property type="protein sequence ID" value="SJL84056.1"/>
    <property type="molecule type" value="Genomic_DNA"/>
</dbReference>
<evidence type="ECO:0000313" key="8">
    <source>
        <dbReference type="Proteomes" id="UP000189475"/>
    </source>
</evidence>
<dbReference type="Pfam" id="PF00107">
    <property type="entry name" value="ADH_zinc_N"/>
    <property type="match status" value="1"/>
</dbReference>
<dbReference type="GO" id="GO:0008270">
    <property type="term" value="F:zinc ion binding"/>
    <property type="evidence" value="ECO:0007669"/>
    <property type="project" value="InterPro"/>
</dbReference>
<dbReference type="OrthoDB" id="9773078at2"/>
<protein>
    <submittedName>
        <fullName evidence="7">Putative zinc-type alcohol dehydrogenase-like protein YjmD</fullName>
        <ecNumber evidence="7">1.-.-.-</ecNumber>
    </submittedName>
</protein>
<dbReference type="EC" id="1.-.-.-" evidence="7"/>
<dbReference type="Gene3D" id="3.90.180.10">
    <property type="entry name" value="Medium-chain alcohol dehydrogenases, catalytic domain"/>
    <property type="match status" value="1"/>
</dbReference>
<evidence type="ECO:0000256" key="2">
    <source>
        <dbReference type="ARBA" id="ARBA00022833"/>
    </source>
</evidence>
<evidence type="ECO:0000256" key="1">
    <source>
        <dbReference type="ARBA" id="ARBA00022723"/>
    </source>
</evidence>
<dbReference type="InterPro" id="IPR013154">
    <property type="entry name" value="ADH-like_N"/>
</dbReference>
<evidence type="ECO:0000313" key="7">
    <source>
        <dbReference type="EMBL" id="SJL84056.1"/>
    </source>
</evidence>
<dbReference type="GO" id="GO:0016491">
    <property type="term" value="F:oxidoreductase activity"/>
    <property type="evidence" value="ECO:0007669"/>
    <property type="project" value="UniProtKB-KW"/>
</dbReference>
<dbReference type="SUPFAM" id="SSF50129">
    <property type="entry name" value="GroES-like"/>
    <property type="match status" value="1"/>
</dbReference>
<evidence type="ECO:0000256" key="3">
    <source>
        <dbReference type="ARBA" id="ARBA00023002"/>
    </source>
</evidence>
<gene>
    <name evidence="7" type="primary">yjmD</name>
    <name evidence="7" type="ORF">VPAL9027_02036</name>
</gene>
<dbReference type="InterPro" id="IPR011032">
    <property type="entry name" value="GroES-like_sf"/>
</dbReference>
<dbReference type="InterPro" id="IPR013149">
    <property type="entry name" value="ADH-like_C"/>
</dbReference>
<evidence type="ECO:0000256" key="4">
    <source>
        <dbReference type="RuleBase" id="RU361277"/>
    </source>
</evidence>
<dbReference type="InterPro" id="IPR036291">
    <property type="entry name" value="NAD(P)-bd_dom_sf"/>
</dbReference>
<comment type="cofactor">
    <cofactor evidence="4">
        <name>Zn(2+)</name>
        <dbReference type="ChEBI" id="CHEBI:29105"/>
    </cofactor>
</comment>
<reference evidence="7 8" key="1">
    <citation type="submission" date="2017-02" db="EMBL/GenBank/DDBJ databases">
        <authorList>
            <person name="Peterson S.W."/>
        </authorList>
    </citation>
    <scope>NUCLEOTIDE SEQUENCE [LARGE SCALE GENOMIC DNA]</scope>
    <source>
        <strain evidence="7 8">CECT 9027</strain>
    </source>
</reference>